<organism evidence="3 4">
    <name type="scientific">Rhizobium aouanii</name>
    <dbReference type="NCBI Taxonomy" id="3118145"/>
    <lineage>
        <taxon>Bacteria</taxon>
        <taxon>Pseudomonadati</taxon>
        <taxon>Pseudomonadota</taxon>
        <taxon>Alphaproteobacteria</taxon>
        <taxon>Hyphomicrobiales</taxon>
        <taxon>Rhizobiaceae</taxon>
        <taxon>Rhizobium/Agrobacterium group</taxon>
        <taxon>Rhizobium</taxon>
    </lineage>
</organism>
<dbReference type="RefSeq" id="WP_335913139.1">
    <property type="nucleotide sequence ID" value="NZ_JBAMYB010000007.1"/>
</dbReference>
<dbReference type="Pfam" id="PF13400">
    <property type="entry name" value="Tad"/>
    <property type="match status" value="1"/>
</dbReference>
<keyword evidence="1" id="KW-0472">Membrane</keyword>
<protein>
    <submittedName>
        <fullName evidence="3">TadE/TadG family type IV pilus assembly protein</fullName>
    </submittedName>
</protein>
<sequence length="326" mass="35239">MSTSFLHPCLRRMLGDRGGNFGIMTAIIAVPLMLAAGLAVDFSVARVEKTNLQQIADGAALAGAKVFDGTNLADAKAAAQKYVSAYGGNIAFDATPDGRILKVTLNDQVDTAFMKIANINTVDVGVTSAAISPEKPTKVIFKPTQAQGYWYKKISLMVVRPNSTAEQVLGTIIYQPTTLNDSGQGTMTVTPSSGEIDLGNYTKLVLKMEIKDDYCGTGYTGSVSNNSKKTVTCTAVDEKKNKTLWQQKSVYTSTLRTDNPDQIDYLFVDGKQLKKGATYPLESYFGCSKTQSHAWEDGGGWERQDFFYTVSAVCGGSEGDFVRLTQ</sequence>
<feature type="transmembrane region" description="Helical" evidence="1">
    <location>
        <begin position="21"/>
        <end position="40"/>
    </location>
</feature>
<evidence type="ECO:0000256" key="1">
    <source>
        <dbReference type="SAM" id="Phobius"/>
    </source>
</evidence>
<gene>
    <name evidence="3" type="ORF">V8Q02_13880</name>
</gene>
<keyword evidence="4" id="KW-1185">Reference proteome</keyword>
<evidence type="ECO:0000313" key="4">
    <source>
        <dbReference type="Proteomes" id="UP001531129"/>
    </source>
</evidence>
<feature type="domain" description="Putative Flp pilus-assembly TadG-like N-terminal" evidence="2">
    <location>
        <begin position="19"/>
        <end position="64"/>
    </location>
</feature>
<keyword evidence="1" id="KW-0812">Transmembrane</keyword>
<comment type="caution">
    <text evidence="3">The sequence shown here is derived from an EMBL/GenBank/DDBJ whole genome shotgun (WGS) entry which is preliminary data.</text>
</comment>
<dbReference type="InterPro" id="IPR028087">
    <property type="entry name" value="Tad_N"/>
</dbReference>
<reference evidence="3 4" key="1">
    <citation type="submission" date="2024-01" db="EMBL/GenBank/DDBJ databases">
        <title>Draft genome sequences of three bacterial strains isolated from Acacia saligna represent a potential new species within the genus Rhizobium.</title>
        <authorList>
            <person name="Tambong J.T."/>
            <person name="Mnasri B."/>
        </authorList>
    </citation>
    <scope>NUCLEOTIDE SEQUENCE [LARGE SCALE GENOMIC DNA]</scope>
    <source>
        <strain evidence="3 4">1AS12I</strain>
    </source>
</reference>
<keyword evidence="1" id="KW-1133">Transmembrane helix</keyword>
<name>A0ABU8CJJ6_9HYPH</name>
<proteinExistence type="predicted"/>
<dbReference type="EMBL" id="JBAMYC010000007">
    <property type="protein sequence ID" value="MEI1249073.1"/>
    <property type="molecule type" value="Genomic_DNA"/>
</dbReference>
<evidence type="ECO:0000313" key="3">
    <source>
        <dbReference type="EMBL" id="MEI1249073.1"/>
    </source>
</evidence>
<evidence type="ECO:0000259" key="2">
    <source>
        <dbReference type="Pfam" id="PF13400"/>
    </source>
</evidence>
<dbReference type="Proteomes" id="UP001531129">
    <property type="component" value="Unassembled WGS sequence"/>
</dbReference>
<accession>A0ABU8CJJ6</accession>